<dbReference type="GO" id="GO:0008270">
    <property type="term" value="F:zinc ion binding"/>
    <property type="evidence" value="ECO:0007669"/>
    <property type="project" value="UniProtKB-KW"/>
</dbReference>
<evidence type="ECO:0000256" key="1">
    <source>
        <dbReference type="ARBA" id="ARBA00022723"/>
    </source>
</evidence>
<feature type="region of interest" description="Disordered" evidence="6">
    <location>
        <begin position="477"/>
        <end position="548"/>
    </location>
</feature>
<feature type="region of interest" description="Disordered" evidence="6">
    <location>
        <begin position="808"/>
        <end position="834"/>
    </location>
</feature>
<feature type="compositionally biased region" description="Basic residues" evidence="6">
    <location>
        <begin position="48"/>
        <end position="57"/>
    </location>
</feature>
<dbReference type="InterPro" id="IPR000571">
    <property type="entry name" value="Znf_CCCH"/>
</dbReference>
<keyword evidence="3 5" id="KW-0862">Zinc</keyword>
<feature type="compositionally biased region" description="Polar residues" evidence="6">
    <location>
        <begin position="1"/>
        <end position="16"/>
    </location>
</feature>
<dbReference type="EMBL" id="AZGZ01000035">
    <property type="protein sequence ID" value="KZZ87378.1"/>
    <property type="molecule type" value="Genomic_DNA"/>
</dbReference>
<organism evidence="9 10">
    <name type="scientific">Ascosphaera apis ARSEF 7405</name>
    <dbReference type="NCBI Taxonomy" id="392613"/>
    <lineage>
        <taxon>Eukaryota</taxon>
        <taxon>Fungi</taxon>
        <taxon>Dikarya</taxon>
        <taxon>Ascomycota</taxon>
        <taxon>Pezizomycotina</taxon>
        <taxon>Eurotiomycetes</taxon>
        <taxon>Eurotiomycetidae</taxon>
        <taxon>Onygenales</taxon>
        <taxon>Ascosphaeraceae</taxon>
        <taxon>Ascosphaera</taxon>
    </lineage>
</organism>
<keyword evidence="10" id="KW-1185">Reference proteome</keyword>
<dbReference type="AlphaFoldDB" id="A0A167VDK9"/>
<evidence type="ECO:0000313" key="10">
    <source>
        <dbReference type="Proteomes" id="UP000242877"/>
    </source>
</evidence>
<feature type="compositionally biased region" description="Polar residues" evidence="6">
    <location>
        <begin position="31"/>
        <end position="44"/>
    </location>
</feature>
<feature type="region of interest" description="Disordered" evidence="6">
    <location>
        <begin position="1"/>
        <end position="57"/>
    </location>
</feature>
<evidence type="ECO:0000259" key="8">
    <source>
        <dbReference type="PROSITE" id="PS51266"/>
    </source>
</evidence>
<dbReference type="PROSITE" id="PS50103">
    <property type="entry name" value="ZF_C3H1"/>
    <property type="match status" value="1"/>
</dbReference>
<proteinExistence type="predicted"/>
<evidence type="ECO:0000256" key="5">
    <source>
        <dbReference type="PROSITE-ProRule" id="PRU00723"/>
    </source>
</evidence>
<feature type="zinc finger region" description="C3H1-type" evidence="5">
    <location>
        <begin position="57"/>
        <end position="85"/>
    </location>
</feature>
<dbReference type="OrthoDB" id="10253329at2759"/>
<feature type="compositionally biased region" description="Basic and acidic residues" evidence="6">
    <location>
        <begin position="809"/>
        <end position="820"/>
    </location>
</feature>
<dbReference type="Proteomes" id="UP000242877">
    <property type="component" value="Unassembled WGS sequence"/>
</dbReference>
<accession>A0A167VDK9</accession>
<evidence type="ECO:0000256" key="3">
    <source>
        <dbReference type="ARBA" id="ARBA00022833"/>
    </source>
</evidence>
<feature type="domain" description="CHY-type" evidence="8">
    <location>
        <begin position="727"/>
        <end position="794"/>
    </location>
</feature>
<feature type="compositionally biased region" description="Basic residues" evidence="6">
    <location>
        <begin position="821"/>
        <end position="834"/>
    </location>
</feature>
<dbReference type="InterPro" id="IPR037274">
    <property type="entry name" value="Znf_CHY_sf"/>
</dbReference>
<feature type="domain" description="C3H1-type" evidence="7">
    <location>
        <begin position="57"/>
        <end position="85"/>
    </location>
</feature>
<dbReference type="Gene3D" id="4.10.1000.10">
    <property type="entry name" value="Zinc finger, CCCH-type"/>
    <property type="match status" value="1"/>
</dbReference>
<evidence type="ECO:0000256" key="6">
    <source>
        <dbReference type="SAM" id="MobiDB-lite"/>
    </source>
</evidence>
<dbReference type="InterPro" id="IPR008913">
    <property type="entry name" value="Znf_CHY"/>
</dbReference>
<gene>
    <name evidence="9" type="ORF">AAP_05759</name>
</gene>
<comment type="caution">
    <text evidence="9">The sequence shown here is derived from an EMBL/GenBank/DDBJ whole genome shotgun (WGS) entry which is preliminary data.</text>
</comment>
<feature type="region of interest" description="Disordered" evidence="6">
    <location>
        <begin position="284"/>
        <end position="311"/>
    </location>
</feature>
<dbReference type="VEuPathDB" id="FungiDB:AAP_05759"/>
<dbReference type="SUPFAM" id="SSF161219">
    <property type="entry name" value="CHY zinc finger-like"/>
    <property type="match status" value="1"/>
</dbReference>
<name>A0A167VDK9_9EURO</name>
<evidence type="ECO:0000259" key="7">
    <source>
        <dbReference type="PROSITE" id="PS50103"/>
    </source>
</evidence>
<sequence length="834" mass="92652">MAVTAGLSSSPGTTTYFREDQTSPRPVGGDQRNTSPSATPSPQARGTGKGKTKKHARKETIACRFLNSKNGCKKGDQCPYSHDPNIDITNLDIDIDIEGSSPSNSSVISWLATQDALNLASPQAVVLPSTPGAVPLLPPPPPSQPKVQVKPLPETFLSNPRAFELNQLRRRFNPTLDKEDSHGTLLGFRIVPSDPDFRAVEKGFKGIDVVLRVPVNYLTESEGEDTARPSLMVMNRELGADVKRAIRIRFEEIVKSKQRVTLLRASNLLDRRLVEIFNPTSSSGAAAEKQMEKKQQRETLPTLSPAEEEQRQRARLTEIHQLQSRFQKDKTYSSSRDLQTFTIPVSPANRNSLPPSLKSIHKVILHVPLLYPLEPCTIEISGACNGGDDEAAKNLEWAFEEHVRKNKGVSLVSHVNFLGVKMHVLAKKKRPTAVKKVEKEDKGKEVEQLSDELKGLEIKDQKVSDLPEMIKSSSVPQLPLVDTLDDKPHVQVIPRPPEWDAEAGESSNEDSDGFSGDEDSSEYDSDEYDFEDEGPNIPNAADAPPPGRHVALSFPEMSMQNIELLYIRSLALAIKCERCKETDELKNLVILPSGTASTESTPAKAPKTSTSCKKCGILMAVEYRHELMHQSSNRAGYLIMDGCTALDILPSQFIPTCASCSTTSTDPYACVRGGNFIAFCKKCHQKMHCHIPDVKFLLITSNTTSSSNRQTRPRKHKEILGIHAGTDLPRRGRCTHYAKSYRWFRFSCCQRVFPCDKCHDAASDHLNEHANRMICGFCSREQNYRPETCGMCHATLTGKTNTGFWEGGKGTRDRVRMSRKDPRKFKRRGGGVKK</sequence>
<reference evidence="9 10" key="1">
    <citation type="journal article" date="2016" name="Genome Biol. Evol.">
        <title>Divergent and convergent evolution of fungal pathogenicity.</title>
        <authorList>
            <person name="Shang Y."/>
            <person name="Xiao G."/>
            <person name="Zheng P."/>
            <person name="Cen K."/>
            <person name="Zhan S."/>
            <person name="Wang C."/>
        </authorList>
    </citation>
    <scope>NUCLEOTIDE SEQUENCE [LARGE SCALE GENOMIC DNA]</scope>
    <source>
        <strain evidence="9 10">ARSEF 7405</strain>
    </source>
</reference>
<keyword evidence="2 4" id="KW-0863">Zinc-finger</keyword>
<evidence type="ECO:0000256" key="4">
    <source>
        <dbReference type="PROSITE-ProRule" id="PRU00601"/>
    </source>
</evidence>
<dbReference type="PROSITE" id="PS51266">
    <property type="entry name" value="ZF_CHY"/>
    <property type="match status" value="1"/>
</dbReference>
<dbReference type="Pfam" id="PF05495">
    <property type="entry name" value="zf-CHY"/>
    <property type="match status" value="1"/>
</dbReference>
<feature type="compositionally biased region" description="Acidic residues" evidence="6">
    <location>
        <begin position="499"/>
        <end position="534"/>
    </location>
</feature>
<evidence type="ECO:0000313" key="9">
    <source>
        <dbReference type="EMBL" id="KZZ87378.1"/>
    </source>
</evidence>
<evidence type="ECO:0000256" key="2">
    <source>
        <dbReference type="ARBA" id="ARBA00022771"/>
    </source>
</evidence>
<protein>
    <submittedName>
        <fullName evidence="9">Zinc finger, CHY-type</fullName>
    </submittedName>
</protein>
<keyword evidence="1 5" id="KW-0479">Metal-binding</keyword>